<dbReference type="InterPro" id="IPR002192">
    <property type="entry name" value="PPDK_AMP/ATP-bd"/>
</dbReference>
<evidence type="ECO:0000259" key="1">
    <source>
        <dbReference type="Pfam" id="PF01326"/>
    </source>
</evidence>
<dbReference type="Pfam" id="PF01326">
    <property type="entry name" value="PPDK_N"/>
    <property type="match status" value="1"/>
</dbReference>
<dbReference type="Gene3D" id="3.30.1490.20">
    <property type="entry name" value="ATP-grasp fold, A domain"/>
    <property type="match status" value="1"/>
</dbReference>
<keyword evidence="2" id="KW-0670">Pyruvate</keyword>
<dbReference type="EMBL" id="DROD01000294">
    <property type="protein sequence ID" value="HHJ52406.1"/>
    <property type="molecule type" value="Genomic_DNA"/>
</dbReference>
<dbReference type="SUPFAM" id="SSF56059">
    <property type="entry name" value="Glutathione synthetase ATP-binding domain-like"/>
    <property type="match status" value="1"/>
</dbReference>
<organism evidence="2">
    <name type="scientific">Caldithrix abyssi</name>
    <dbReference type="NCBI Taxonomy" id="187145"/>
    <lineage>
        <taxon>Bacteria</taxon>
        <taxon>Pseudomonadati</taxon>
        <taxon>Calditrichota</taxon>
        <taxon>Calditrichia</taxon>
        <taxon>Calditrichales</taxon>
        <taxon>Calditrichaceae</taxon>
        <taxon>Caldithrix</taxon>
    </lineage>
</organism>
<dbReference type="GO" id="GO:0016301">
    <property type="term" value="F:kinase activity"/>
    <property type="evidence" value="ECO:0007669"/>
    <property type="project" value="InterPro"/>
</dbReference>
<feature type="non-terminal residue" evidence="2">
    <location>
        <position position="666"/>
    </location>
</feature>
<accession>A0A7V5PNK5</accession>
<comment type="caution">
    <text evidence="2">The sequence shown here is derived from an EMBL/GenBank/DDBJ whole genome shotgun (WGS) entry which is preliminary data.</text>
</comment>
<reference evidence="2" key="1">
    <citation type="journal article" date="2020" name="mSystems">
        <title>Genome- and Community-Level Interaction Insights into Carbon Utilization and Element Cycling Functions of Hydrothermarchaeota in Hydrothermal Sediment.</title>
        <authorList>
            <person name="Zhou Z."/>
            <person name="Liu Y."/>
            <person name="Xu W."/>
            <person name="Pan J."/>
            <person name="Luo Z.H."/>
            <person name="Li M."/>
        </authorList>
    </citation>
    <scope>NUCLEOTIDE SEQUENCE [LARGE SCALE GENOMIC DNA]</scope>
    <source>
        <strain evidence="2">HyVt-527</strain>
    </source>
</reference>
<dbReference type="AlphaFoldDB" id="A0A7V5PNK5"/>
<dbReference type="GO" id="GO:0005524">
    <property type="term" value="F:ATP binding"/>
    <property type="evidence" value="ECO:0007669"/>
    <property type="project" value="InterPro"/>
</dbReference>
<evidence type="ECO:0000313" key="2">
    <source>
        <dbReference type="EMBL" id="HHJ52406.1"/>
    </source>
</evidence>
<feature type="domain" description="Pyruvate phosphate dikinase AMP/ATP-binding" evidence="1">
    <location>
        <begin position="347"/>
        <end position="609"/>
    </location>
</feature>
<dbReference type="Proteomes" id="UP000886124">
    <property type="component" value="Unassembled WGS sequence"/>
</dbReference>
<name>A0A7V5PNK5_CALAY</name>
<sequence>MKKSLQSLDKLIGTLEEQVKELNCLFKVEEVLHEPDAELEETLERLVHILPEGFQHSEDCQAQLVYRDMEFHTEEFKETDWCLSEDIVVRGNTIGWVKVCYLKKHPNVDIGPFLEDEQELLRSIANRVGQHLMYVRLKMIFKKWEHTKIDLAQKRTGEWQVILELLRRTDPDLYIRITRKMLNHLMWRGINEAEQLLQRFDPYAQYQEEDVLGESNAPLEKVVFGDIHLLSQEIFQVAQQHLDDKEILTLIQKWMQEDKTSFLVRATANIDTSLNDIYEALRKYYQINPVGMELAPSTRIGVRAALIRRIFSDQLEFISVAKHFVRVSDFYHLMKRMIFPTGSHGKLGGKSAGSFLAFRIIRACEHYTDLLRNVKTPRSWYVTSDAMILFMHYNNLEEILEQKYKPIEEVRKEYPHVVQLFKNSHFPPEIIKGLSVALDDLGEQPLIVRSSSLLEDRLGSAFSGKYKSLFLANQGSKSDRLQALMDAIAEVYASTIGPDPIEYRAERGLLDFHEEMGIIIQQVVGQRVGPYFFPAFAGVAFSNNEFRWSPRIKREDGLIRMVPGLGTRAVDRVSDDYPILIAPGQPGLRTNVNPDEIIRYSPKKMDVINLETGEFQTVDVRDVVQKYGREYPMIEKIVSVVEGDHLRPPGFTTDFSQVDFAVTFEG</sequence>
<protein>
    <submittedName>
        <fullName evidence="2">Pyruvate, phosphate dikinase</fullName>
    </submittedName>
</protein>
<proteinExistence type="predicted"/>
<gene>
    <name evidence="2" type="ORF">ENJ89_04360</name>
</gene>
<dbReference type="InterPro" id="IPR013815">
    <property type="entry name" value="ATP_grasp_subdomain_1"/>
</dbReference>